<name>A0A074XTN8_AURPU</name>
<reference evidence="2 3" key="1">
    <citation type="journal article" date="2014" name="BMC Genomics">
        <title>Genome sequencing of four Aureobasidium pullulans varieties: biotechnological potential, stress tolerance, and description of new species.</title>
        <authorList>
            <person name="Gostin Ar C."/>
            <person name="Ohm R.A."/>
            <person name="Kogej T."/>
            <person name="Sonjak S."/>
            <person name="Turk M."/>
            <person name="Zajc J."/>
            <person name="Zalar P."/>
            <person name="Grube M."/>
            <person name="Sun H."/>
            <person name="Han J."/>
            <person name="Sharma A."/>
            <person name="Chiniquy J."/>
            <person name="Ngan C.Y."/>
            <person name="Lipzen A."/>
            <person name="Barry K."/>
            <person name="Grigoriev I.V."/>
            <person name="Gunde-Cimerman N."/>
        </authorList>
    </citation>
    <scope>NUCLEOTIDE SEQUENCE [LARGE SCALE GENOMIC DNA]</scope>
    <source>
        <strain evidence="2 3">EXF-150</strain>
    </source>
</reference>
<dbReference type="Proteomes" id="UP000030706">
    <property type="component" value="Unassembled WGS sequence"/>
</dbReference>
<sequence>MGLRIAYWIRFAALPALLLSSCLNLLERWTKESQGNLAYKTIKQFEQIDMSNGFWRVQLNHAALLAKKNLACFA</sequence>
<dbReference type="EMBL" id="KL584977">
    <property type="protein sequence ID" value="KEQ86999.1"/>
    <property type="molecule type" value="Genomic_DNA"/>
</dbReference>
<feature type="chain" id="PRO_5001704196" evidence="1">
    <location>
        <begin position="21"/>
        <end position="74"/>
    </location>
</feature>
<accession>A0A074XTN8</accession>
<gene>
    <name evidence="2" type="ORF">M438DRAFT_160081</name>
</gene>
<dbReference type="RefSeq" id="XP_029763186.1">
    <property type="nucleotide sequence ID" value="XM_029899041.1"/>
</dbReference>
<dbReference type="HOGENOM" id="CLU_2687402_0_0_1"/>
<keyword evidence="3" id="KW-1185">Reference proteome</keyword>
<evidence type="ECO:0000313" key="3">
    <source>
        <dbReference type="Proteomes" id="UP000030706"/>
    </source>
</evidence>
<evidence type="ECO:0000313" key="2">
    <source>
        <dbReference type="EMBL" id="KEQ86999.1"/>
    </source>
</evidence>
<dbReference type="AlphaFoldDB" id="A0A074XTN8"/>
<proteinExistence type="predicted"/>
<protein>
    <submittedName>
        <fullName evidence="2">Uncharacterized protein</fullName>
    </submittedName>
</protein>
<keyword evidence="1" id="KW-0732">Signal</keyword>
<dbReference type="GeneID" id="40741347"/>
<evidence type="ECO:0000256" key="1">
    <source>
        <dbReference type="SAM" id="SignalP"/>
    </source>
</evidence>
<dbReference type="PROSITE" id="PS51257">
    <property type="entry name" value="PROKAR_LIPOPROTEIN"/>
    <property type="match status" value="1"/>
</dbReference>
<organism evidence="2 3">
    <name type="scientific">Aureobasidium pullulans EXF-150</name>
    <dbReference type="NCBI Taxonomy" id="1043002"/>
    <lineage>
        <taxon>Eukaryota</taxon>
        <taxon>Fungi</taxon>
        <taxon>Dikarya</taxon>
        <taxon>Ascomycota</taxon>
        <taxon>Pezizomycotina</taxon>
        <taxon>Dothideomycetes</taxon>
        <taxon>Dothideomycetidae</taxon>
        <taxon>Dothideales</taxon>
        <taxon>Saccotheciaceae</taxon>
        <taxon>Aureobasidium</taxon>
    </lineage>
</organism>
<feature type="signal peptide" evidence="1">
    <location>
        <begin position="1"/>
        <end position="20"/>
    </location>
</feature>